<dbReference type="InterPro" id="IPR029058">
    <property type="entry name" value="AB_hydrolase_fold"/>
</dbReference>
<dbReference type="GO" id="GO:0016787">
    <property type="term" value="F:hydrolase activity"/>
    <property type="evidence" value="ECO:0007669"/>
    <property type="project" value="UniProtKB-KW"/>
</dbReference>
<dbReference type="OrthoDB" id="9804993at2"/>
<dbReference type="AlphaFoldDB" id="A0A9X9FW19"/>
<evidence type="ECO:0000313" key="2">
    <source>
        <dbReference type="Proteomes" id="UP000316123"/>
    </source>
</evidence>
<protein>
    <submittedName>
        <fullName evidence="1">Alpha/beta hydrolase</fullName>
    </submittedName>
</protein>
<proteinExistence type="predicted"/>
<sequence>MVSTNKGRRCWCRIACASTGWGLNMKSDEAFNWLFLAGVGNSGDTHWQRRWRAEHPDSLWLEHRDWDNPDCEEWVADLQALLEHQQQPVVVVAHSLGCLLLLEWAARHRSERVRGAFLVAVPDPHSAQFPAEARGFRPADQLASDFPITLVTSQNDPYGDLAYAQRSAHKLGCACANLGELGHINGKSELGYWDQGYNLLQSFAQSLSR</sequence>
<comment type="caution">
    <text evidence="1">The sequence shown here is derived from an EMBL/GenBank/DDBJ whole genome shotgun (WGS) entry which is preliminary data.</text>
</comment>
<name>A0A9X9FW19_PSEMA</name>
<keyword evidence="1" id="KW-0378">Hydrolase</keyword>
<dbReference type="SUPFAM" id="SSF53474">
    <property type="entry name" value="alpha/beta-Hydrolases"/>
    <property type="match status" value="1"/>
</dbReference>
<gene>
    <name evidence="1" type="ORF">FIV41_22135</name>
</gene>
<dbReference type="EMBL" id="VFEQ01000017">
    <property type="protein sequence ID" value="TWR54691.1"/>
    <property type="molecule type" value="Genomic_DNA"/>
</dbReference>
<dbReference type="InterPro" id="IPR010662">
    <property type="entry name" value="RBBP9/YdeN"/>
</dbReference>
<dbReference type="Proteomes" id="UP000316123">
    <property type="component" value="Unassembled WGS sequence"/>
</dbReference>
<dbReference type="Gene3D" id="3.40.50.1820">
    <property type="entry name" value="alpha/beta hydrolase"/>
    <property type="match status" value="1"/>
</dbReference>
<reference evidence="1 2" key="1">
    <citation type="submission" date="2019-06" db="EMBL/GenBank/DDBJ databases">
        <title>Pseudomonas bimorpha sp. nov. isolated from bovine raw milk and skim milk concentrate.</title>
        <authorList>
            <person name="Hofmann K."/>
            <person name="Huptas C."/>
            <person name="Doll E."/>
            <person name="Scherer S."/>
            <person name="Wenning M."/>
        </authorList>
    </citation>
    <scope>NUCLEOTIDE SEQUENCE [LARGE SCALE GENOMIC DNA]</scope>
    <source>
        <strain evidence="1 2">DSM 13124</strain>
    </source>
</reference>
<evidence type="ECO:0000313" key="1">
    <source>
        <dbReference type="EMBL" id="TWR54691.1"/>
    </source>
</evidence>
<organism evidence="1 2">
    <name type="scientific">Pseudomonas marginalis</name>
    <name type="common">Pseudomonas panacis</name>
    <dbReference type="NCBI Taxonomy" id="298"/>
    <lineage>
        <taxon>Bacteria</taxon>
        <taxon>Pseudomonadati</taxon>
        <taxon>Pseudomonadota</taxon>
        <taxon>Gammaproteobacteria</taxon>
        <taxon>Pseudomonadales</taxon>
        <taxon>Pseudomonadaceae</taxon>
        <taxon>Pseudomonas</taxon>
    </lineage>
</organism>
<accession>A0A9X9FW19</accession>
<dbReference type="Pfam" id="PF06821">
    <property type="entry name" value="Ser_hydrolase"/>
    <property type="match status" value="1"/>
</dbReference>